<reference evidence="2" key="1">
    <citation type="journal article" date="2020" name="Stud. Mycol.">
        <title>101 Dothideomycetes genomes: a test case for predicting lifestyles and emergence of pathogens.</title>
        <authorList>
            <person name="Haridas S."/>
            <person name="Albert R."/>
            <person name="Binder M."/>
            <person name="Bloem J."/>
            <person name="Labutti K."/>
            <person name="Salamov A."/>
            <person name="Andreopoulos B."/>
            <person name="Baker S."/>
            <person name="Barry K."/>
            <person name="Bills G."/>
            <person name="Bluhm B."/>
            <person name="Cannon C."/>
            <person name="Castanera R."/>
            <person name="Culley D."/>
            <person name="Daum C."/>
            <person name="Ezra D."/>
            <person name="Gonzalez J."/>
            <person name="Henrissat B."/>
            <person name="Kuo A."/>
            <person name="Liang C."/>
            <person name="Lipzen A."/>
            <person name="Lutzoni F."/>
            <person name="Magnuson J."/>
            <person name="Mondo S."/>
            <person name="Nolan M."/>
            <person name="Ohm R."/>
            <person name="Pangilinan J."/>
            <person name="Park H.-J."/>
            <person name="Ramirez L."/>
            <person name="Alfaro M."/>
            <person name="Sun H."/>
            <person name="Tritt A."/>
            <person name="Yoshinaga Y."/>
            <person name="Zwiers L.-H."/>
            <person name="Turgeon B."/>
            <person name="Goodwin S."/>
            <person name="Spatafora J."/>
            <person name="Crous P."/>
            <person name="Grigoriev I."/>
        </authorList>
    </citation>
    <scope>NUCLEOTIDE SEQUENCE</scope>
    <source>
        <strain evidence="2">CBS 110217</strain>
    </source>
</reference>
<dbReference type="OrthoDB" id="2821191at2759"/>
<feature type="domain" description="N-acetyltransferase" evidence="1">
    <location>
        <begin position="159"/>
        <end position="227"/>
    </location>
</feature>
<sequence length="227" mass="25606">MSAPYQFSIRDAGLAEGDDFFVISVFDASLPYLESIGSLAQWGSTPFSQRPGWVEETQRQVRESERSRISDTTDALRILIVEAELVEQAIEALDLRDMHSRVSDDGRSFVSVGFAFVRGNWFPTYLPAATVPQAGQFKLEESLYVEVMVSDNRTKDLFRGVGAALLQEVGNHGRSRGKKALYLNGWAGNERKLIRYYEQQGFHIVAEFSLPRPHKEPWIGSLMQLTI</sequence>
<accession>A0A9P4HCD3</accession>
<dbReference type="InterPro" id="IPR000182">
    <property type="entry name" value="GNAT_dom"/>
</dbReference>
<comment type="caution">
    <text evidence="2">The sequence shown here is derived from an EMBL/GenBank/DDBJ whole genome shotgun (WGS) entry which is preliminary data.</text>
</comment>
<evidence type="ECO:0000313" key="2">
    <source>
        <dbReference type="EMBL" id="KAF2032050.1"/>
    </source>
</evidence>
<dbReference type="EMBL" id="ML978175">
    <property type="protein sequence ID" value="KAF2032050.1"/>
    <property type="molecule type" value="Genomic_DNA"/>
</dbReference>
<organism evidence="2 3">
    <name type="scientific">Setomelanomma holmii</name>
    <dbReference type="NCBI Taxonomy" id="210430"/>
    <lineage>
        <taxon>Eukaryota</taxon>
        <taxon>Fungi</taxon>
        <taxon>Dikarya</taxon>
        <taxon>Ascomycota</taxon>
        <taxon>Pezizomycotina</taxon>
        <taxon>Dothideomycetes</taxon>
        <taxon>Pleosporomycetidae</taxon>
        <taxon>Pleosporales</taxon>
        <taxon>Pleosporineae</taxon>
        <taxon>Phaeosphaeriaceae</taxon>
        <taxon>Setomelanomma</taxon>
    </lineage>
</organism>
<protein>
    <recommendedName>
        <fullName evidence="1">N-acetyltransferase domain-containing protein</fullName>
    </recommendedName>
</protein>
<dbReference type="GO" id="GO:0016747">
    <property type="term" value="F:acyltransferase activity, transferring groups other than amino-acyl groups"/>
    <property type="evidence" value="ECO:0007669"/>
    <property type="project" value="InterPro"/>
</dbReference>
<dbReference type="InterPro" id="IPR016181">
    <property type="entry name" value="Acyl_CoA_acyltransferase"/>
</dbReference>
<dbReference type="Proteomes" id="UP000799777">
    <property type="component" value="Unassembled WGS sequence"/>
</dbReference>
<name>A0A9P4HCD3_9PLEO</name>
<evidence type="ECO:0000313" key="3">
    <source>
        <dbReference type="Proteomes" id="UP000799777"/>
    </source>
</evidence>
<proteinExistence type="predicted"/>
<evidence type="ECO:0000259" key="1">
    <source>
        <dbReference type="PROSITE" id="PS51186"/>
    </source>
</evidence>
<dbReference type="Gene3D" id="3.40.630.30">
    <property type="match status" value="1"/>
</dbReference>
<dbReference type="PROSITE" id="PS51186">
    <property type="entry name" value="GNAT"/>
    <property type="match status" value="1"/>
</dbReference>
<keyword evidence="3" id="KW-1185">Reference proteome</keyword>
<dbReference type="AlphaFoldDB" id="A0A9P4HCD3"/>
<gene>
    <name evidence="2" type="ORF">EK21DRAFT_61546</name>
</gene>
<dbReference type="SUPFAM" id="SSF55729">
    <property type="entry name" value="Acyl-CoA N-acyltransferases (Nat)"/>
    <property type="match status" value="1"/>
</dbReference>